<gene>
    <name evidence="1" type="ORF">GCM10025865_00900</name>
</gene>
<dbReference type="Proteomes" id="UP001321475">
    <property type="component" value="Chromosome"/>
</dbReference>
<proteinExistence type="predicted"/>
<keyword evidence="2" id="KW-1185">Reference proteome</keyword>
<organism evidence="1 2">
    <name type="scientific">Paraoerskovia sediminicola</name>
    <dbReference type="NCBI Taxonomy" id="1138587"/>
    <lineage>
        <taxon>Bacteria</taxon>
        <taxon>Bacillati</taxon>
        <taxon>Actinomycetota</taxon>
        <taxon>Actinomycetes</taxon>
        <taxon>Micrococcales</taxon>
        <taxon>Cellulomonadaceae</taxon>
        <taxon>Paraoerskovia</taxon>
    </lineage>
</organism>
<dbReference type="RefSeq" id="WP_286218122.1">
    <property type="nucleotide sequence ID" value="NZ_AP027729.1"/>
</dbReference>
<dbReference type="EMBL" id="AP027729">
    <property type="protein sequence ID" value="BDZ40791.1"/>
    <property type="molecule type" value="Genomic_DNA"/>
</dbReference>
<sequence>MDLTESIAPRSDQINAEDLLTGPRTFTIDKVDAGSPEQPVNVHLIELPGRPYRPSKSMRRIMVDAWGKEAADYAGHRMTLYRDPEVTFGRDKVGGIKISHLSHIDRPRTVALTVTRGKRAPHIVQPLPDAPTEPTADDVAACDDVDTLKGMWRASSPERRAQIEARVAELTARPDAPQDAEVEA</sequence>
<evidence type="ECO:0000313" key="2">
    <source>
        <dbReference type="Proteomes" id="UP001321475"/>
    </source>
</evidence>
<evidence type="ECO:0000313" key="1">
    <source>
        <dbReference type="EMBL" id="BDZ40791.1"/>
    </source>
</evidence>
<reference evidence="2" key="1">
    <citation type="journal article" date="2019" name="Int. J. Syst. Evol. Microbiol.">
        <title>The Global Catalogue of Microorganisms (GCM) 10K type strain sequencing project: providing services to taxonomists for standard genome sequencing and annotation.</title>
        <authorList>
            <consortium name="The Broad Institute Genomics Platform"/>
            <consortium name="The Broad Institute Genome Sequencing Center for Infectious Disease"/>
            <person name="Wu L."/>
            <person name="Ma J."/>
        </authorList>
    </citation>
    <scope>NUCLEOTIDE SEQUENCE [LARGE SCALE GENOMIC DNA]</scope>
    <source>
        <strain evidence="2">NBRC 108565</strain>
    </source>
</reference>
<name>A0ABN6X7V2_9CELL</name>
<accession>A0ABN6X7V2</accession>
<protein>
    <submittedName>
        <fullName evidence="1">Uncharacterized protein</fullName>
    </submittedName>
</protein>